<keyword evidence="1" id="KW-0812">Transmembrane</keyword>
<reference evidence="2 3" key="1">
    <citation type="submission" date="2022-10" db="EMBL/GenBank/DDBJ databases">
        <title>Draft genome assembly of moderately radiation resistant bacterium Metabacillus halosaccharovorans.</title>
        <authorList>
            <person name="Pal S."/>
            <person name="Gopinathan A."/>
        </authorList>
    </citation>
    <scope>NUCLEOTIDE SEQUENCE [LARGE SCALE GENOMIC DNA]</scope>
    <source>
        <strain evidence="2 3">VITHBRA001</strain>
    </source>
</reference>
<comment type="caution">
    <text evidence="2">The sequence shown here is derived from an EMBL/GenBank/DDBJ whole genome shotgun (WGS) entry which is preliminary data.</text>
</comment>
<dbReference type="EMBL" id="JAOYEY010000032">
    <property type="protein sequence ID" value="MCV9885525.1"/>
    <property type="molecule type" value="Genomic_DNA"/>
</dbReference>
<feature type="transmembrane region" description="Helical" evidence="1">
    <location>
        <begin position="130"/>
        <end position="155"/>
    </location>
</feature>
<sequence>MKILKKLPKSKESIHMDLIRNGWVPMKEPKNVVSAIFLSVPLMLVNAMLTIGVINIFSTISLNDFGLKSDSFTLTINLSVILWLFLLLVLHEFLHLIFIPKFIKSDKTFVGITMFGGFVITEEEISKSRYILITIAPFIIISVILPLLLSVFGLLTPTLKFLILLNSLASSVDMLNLLLIIKQIPKNASLKSNGPYTYWKQVP</sequence>
<dbReference type="Proteomes" id="UP001526147">
    <property type="component" value="Unassembled WGS sequence"/>
</dbReference>
<accession>A0ABT3DEM2</accession>
<feature type="transmembrane region" description="Helical" evidence="1">
    <location>
        <begin position="35"/>
        <end position="60"/>
    </location>
</feature>
<evidence type="ECO:0000313" key="2">
    <source>
        <dbReference type="EMBL" id="MCV9885525.1"/>
    </source>
</evidence>
<organism evidence="2 3">
    <name type="scientific">Metabacillus halosaccharovorans</name>
    <dbReference type="NCBI Taxonomy" id="930124"/>
    <lineage>
        <taxon>Bacteria</taxon>
        <taxon>Bacillati</taxon>
        <taxon>Bacillota</taxon>
        <taxon>Bacilli</taxon>
        <taxon>Bacillales</taxon>
        <taxon>Bacillaceae</taxon>
        <taxon>Metabacillus</taxon>
    </lineage>
</organism>
<keyword evidence="3" id="KW-1185">Reference proteome</keyword>
<keyword evidence="1" id="KW-1133">Transmembrane helix</keyword>
<gene>
    <name evidence="2" type="ORF">OIH86_07655</name>
</gene>
<protein>
    <submittedName>
        <fullName evidence="2">DUF3267 domain-containing protein</fullName>
    </submittedName>
</protein>
<feature type="transmembrane region" description="Helical" evidence="1">
    <location>
        <begin position="80"/>
        <end position="99"/>
    </location>
</feature>
<keyword evidence="1" id="KW-0472">Membrane</keyword>
<dbReference type="Pfam" id="PF11667">
    <property type="entry name" value="DUF3267"/>
    <property type="match status" value="1"/>
</dbReference>
<evidence type="ECO:0000256" key="1">
    <source>
        <dbReference type="SAM" id="Phobius"/>
    </source>
</evidence>
<dbReference type="InterPro" id="IPR021683">
    <property type="entry name" value="DUF3267"/>
</dbReference>
<proteinExistence type="predicted"/>
<name>A0ABT3DEM2_9BACI</name>
<evidence type="ECO:0000313" key="3">
    <source>
        <dbReference type="Proteomes" id="UP001526147"/>
    </source>
</evidence>
<feature type="transmembrane region" description="Helical" evidence="1">
    <location>
        <begin position="161"/>
        <end position="181"/>
    </location>
</feature>
<dbReference type="RefSeq" id="WP_264142291.1">
    <property type="nucleotide sequence ID" value="NZ_JAOYEY010000032.1"/>
</dbReference>